<dbReference type="InterPro" id="IPR018980">
    <property type="entry name" value="FERM_PH-like_C"/>
</dbReference>
<dbReference type="Proteomes" id="UP000694388">
    <property type="component" value="Unplaced"/>
</dbReference>
<dbReference type="InterPro" id="IPR001841">
    <property type="entry name" value="Znf_RING"/>
</dbReference>
<evidence type="ECO:0000313" key="7">
    <source>
        <dbReference type="Proteomes" id="UP000694388"/>
    </source>
</evidence>
<evidence type="ECO:0000256" key="1">
    <source>
        <dbReference type="ARBA" id="ARBA00022723"/>
    </source>
</evidence>
<dbReference type="PROSITE" id="PS50089">
    <property type="entry name" value="ZF_RING_2"/>
    <property type="match status" value="1"/>
</dbReference>
<dbReference type="Gene3D" id="2.30.29.30">
    <property type="entry name" value="Pleckstrin-homology domain (PH domain)/Phosphotyrosine-binding domain (PTB)"/>
    <property type="match status" value="1"/>
</dbReference>
<dbReference type="OMA" id="RSITETH"/>
<reference evidence="6" key="2">
    <citation type="submission" date="2025-09" db="UniProtKB">
        <authorList>
            <consortium name="Ensembl"/>
        </authorList>
    </citation>
    <scope>IDENTIFICATION</scope>
</reference>
<name>A0A8C4WQV9_EPTBU</name>
<evidence type="ECO:0000256" key="4">
    <source>
        <dbReference type="PROSITE-ProRule" id="PRU00175"/>
    </source>
</evidence>
<dbReference type="SUPFAM" id="SSF57850">
    <property type="entry name" value="RING/U-box"/>
    <property type="match status" value="1"/>
</dbReference>
<dbReference type="InterPro" id="IPR011993">
    <property type="entry name" value="PH-like_dom_sf"/>
</dbReference>
<evidence type="ECO:0000259" key="5">
    <source>
        <dbReference type="PROSITE" id="PS50089"/>
    </source>
</evidence>
<dbReference type="CDD" id="cd16523">
    <property type="entry name" value="RING-HC_MYLIP"/>
    <property type="match status" value="1"/>
</dbReference>
<proteinExistence type="predicted"/>
<dbReference type="SMART" id="SM01196">
    <property type="entry name" value="FERM_C"/>
    <property type="match status" value="1"/>
</dbReference>
<reference evidence="6" key="1">
    <citation type="submission" date="2025-08" db="UniProtKB">
        <authorList>
            <consortium name="Ensembl"/>
        </authorList>
    </citation>
    <scope>IDENTIFICATION</scope>
</reference>
<accession>A0A8C4WQV9</accession>
<dbReference type="InterPro" id="IPR013083">
    <property type="entry name" value="Znf_RING/FYVE/PHD"/>
</dbReference>
<dbReference type="GeneTree" id="ENSGT00940000156206"/>
<organism evidence="6 7">
    <name type="scientific">Eptatretus burgeri</name>
    <name type="common">Inshore hagfish</name>
    <dbReference type="NCBI Taxonomy" id="7764"/>
    <lineage>
        <taxon>Eukaryota</taxon>
        <taxon>Metazoa</taxon>
        <taxon>Chordata</taxon>
        <taxon>Craniata</taxon>
        <taxon>Vertebrata</taxon>
        <taxon>Cyclostomata</taxon>
        <taxon>Myxini</taxon>
        <taxon>Myxiniformes</taxon>
        <taxon>Myxinidae</taxon>
        <taxon>Eptatretinae</taxon>
        <taxon>Eptatretus</taxon>
    </lineage>
</organism>
<keyword evidence="7" id="KW-1185">Reference proteome</keyword>
<keyword evidence="1" id="KW-0479">Metal-binding</keyword>
<dbReference type="Pfam" id="PF13920">
    <property type="entry name" value="zf-C3HC4_3"/>
    <property type="match status" value="1"/>
</dbReference>
<feature type="domain" description="RING-type" evidence="5">
    <location>
        <begin position="301"/>
        <end position="336"/>
    </location>
</feature>
<dbReference type="Gene3D" id="3.30.40.10">
    <property type="entry name" value="Zinc/RING finger domain, C3HC4 (zinc finger)"/>
    <property type="match status" value="1"/>
</dbReference>
<evidence type="ECO:0000313" key="6">
    <source>
        <dbReference type="Ensembl" id="ENSEBUP00000008622.1"/>
    </source>
</evidence>
<evidence type="ECO:0000256" key="2">
    <source>
        <dbReference type="ARBA" id="ARBA00022771"/>
    </source>
</evidence>
<protein>
    <submittedName>
        <fullName evidence="6">Myosin regulatory light chain interacting protein b</fullName>
    </submittedName>
</protein>
<keyword evidence="2 4" id="KW-0863">Zinc-finger</keyword>
<sequence>MHVHTHLFTRYTPFTCCDPFYYFYFFLGGRELQIPFRSFCRVSEEHLAQRSTTRSTCEYHILQLALRLEGLSTEWHKTRGVQGDVLHVSVGTDAIVVQREDGTEVQRILFLTIQQASVSRRLLNLEVTAPCGDVWKTELQLCSSQAASNLYRSIIEHHTFYSCDTVTIAVKDQCSCTLKDHLASLLFSESTATRKTYDFDVQRTAREAYEHFRRVLYHAAHALEIVGDLAGTETSQAQFSVDMKSGTPGDQIEGNELGGEILTEHQQQRDGTQWNDKTVVACATCQDKAEAWQRQQEAFLCVMCCQQEVGAAFCPCGHVICCEPCASHLQVCPVCRHDVERIQQIYLPVGPFLHEA</sequence>
<keyword evidence="3" id="KW-0862">Zinc</keyword>
<evidence type="ECO:0000256" key="3">
    <source>
        <dbReference type="ARBA" id="ARBA00022833"/>
    </source>
</evidence>
<dbReference type="SUPFAM" id="SSF50729">
    <property type="entry name" value="PH domain-like"/>
    <property type="match status" value="1"/>
</dbReference>
<dbReference type="GO" id="GO:0008270">
    <property type="term" value="F:zinc ion binding"/>
    <property type="evidence" value="ECO:0007669"/>
    <property type="project" value="UniProtKB-KW"/>
</dbReference>
<dbReference type="AlphaFoldDB" id="A0A8C4WQV9"/>
<dbReference type="Ensembl" id="ENSEBUT00000009129.1">
    <property type="protein sequence ID" value="ENSEBUP00000008622.1"/>
    <property type="gene ID" value="ENSEBUG00000005580.1"/>
</dbReference>